<keyword evidence="3" id="KW-1185">Reference proteome</keyword>
<dbReference type="EMBL" id="BAABUK010000002">
    <property type="protein sequence ID" value="GAA5806850.1"/>
    <property type="molecule type" value="Genomic_DNA"/>
</dbReference>
<name>A0ABP9YJ25_9FUNG</name>
<dbReference type="InterPro" id="IPR003779">
    <property type="entry name" value="CMD-like"/>
</dbReference>
<feature type="domain" description="Carboxymuconolactone decarboxylase-like" evidence="1">
    <location>
        <begin position="178"/>
        <end position="236"/>
    </location>
</feature>
<sequence>MQENPIPTVAIGGTDGRELKDTRKYDQDMAHDLWYLVTAVVMSSVNQPGDVKLVYKIISDRIDLLENKTRVEKNHLLASIVLKLREAILKSYIIIGFPKTINTLQQLANVTPDHIKALLPNKPLRKEETWSDVQNERQRGRSLFGKIYNRHTDKVIRNMYSTHPDLAQTALHQLYGPTLGETSILDARETSLVTVAGLMIQNIPLQLVGHSHGAIHNGATKDDINRVQSIVSAMADYYKTPIAKL</sequence>
<reference evidence="2 3" key="1">
    <citation type="submission" date="2024-04" db="EMBL/GenBank/DDBJ databases">
        <title>genome sequences of Mucor flavus KT1a and Helicostylum pulchrum KT1b strains isolated from the surface of a dry-aged beef.</title>
        <authorList>
            <person name="Toyotome T."/>
            <person name="Hosono M."/>
            <person name="Torimaru M."/>
            <person name="Fukuda K."/>
            <person name="Mikami N."/>
        </authorList>
    </citation>
    <scope>NUCLEOTIDE SEQUENCE [LARGE SCALE GENOMIC DNA]</scope>
    <source>
        <strain evidence="2 3">KT1a</strain>
    </source>
</reference>
<evidence type="ECO:0000313" key="2">
    <source>
        <dbReference type="EMBL" id="GAA5806850.1"/>
    </source>
</evidence>
<evidence type="ECO:0000313" key="3">
    <source>
        <dbReference type="Proteomes" id="UP001473302"/>
    </source>
</evidence>
<accession>A0ABP9YJ25</accession>
<gene>
    <name evidence="2" type="ORF">MFLAVUS_000198</name>
</gene>
<evidence type="ECO:0000259" key="1">
    <source>
        <dbReference type="Pfam" id="PF02627"/>
    </source>
</evidence>
<organism evidence="2 3">
    <name type="scientific">Mucor flavus</name>
    <dbReference type="NCBI Taxonomy" id="439312"/>
    <lineage>
        <taxon>Eukaryota</taxon>
        <taxon>Fungi</taxon>
        <taxon>Fungi incertae sedis</taxon>
        <taxon>Mucoromycota</taxon>
        <taxon>Mucoromycotina</taxon>
        <taxon>Mucoromycetes</taxon>
        <taxon>Mucorales</taxon>
        <taxon>Mucorineae</taxon>
        <taxon>Mucoraceae</taxon>
        <taxon>Mucor</taxon>
    </lineage>
</organism>
<dbReference type="Gene3D" id="1.20.1290.10">
    <property type="entry name" value="AhpD-like"/>
    <property type="match status" value="1"/>
</dbReference>
<comment type="caution">
    <text evidence="2">The sequence shown here is derived from an EMBL/GenBank/DDBJ whole genome shotgun (WGS) entry which is preliminary data.</text>
</comment>
<proteinExistence type="predicted"/>
<dbReference type="Proteomes" id="UP001473302">
    <property type="component" value="Unassembled WGS sequence"/>
</dbReference>
<dbReference type="SUPFAM" id="SSF69118">
    <property type="entry name" value="AhpD-like"/>
    <property type="match status" value="1"/>
</dbReference>
<dbReference type="Pfam" id="PF02627">
    <property type="entry name" value="CMD"/>
    <property type="match status" value="1"/>
</dbReference>
<dbReference type="InterPro" id="IPR052999">
    <property type="entry name" value="PTS1_Protein"/>
</dbReference>
<dbReference type="InterPro" id="IPR029032">
    <property type="entry name" value="AhpD-like"/>
</dbReference>
<dbReference type="PANTHER" id="PTHR28180:SF2">
    <property type="entry name" value="PEROXISOMAL PROTEIN 2"/>
    <property type="match status" value="1"/>
</dbReference>
<dbReference type="PANTHER" id="PTHR28180">
    <property type="entry name" value="CONSERVED MITOCHONDRIAL PROTEIN-RELATED"/>
    <property type="match status" value="1"/>
</dbReference>
<protein>
    <recommendedName>
        <fullName evidence="1">Carboxymuconolactone decarboxylase-like domain-containing protein</fullName>
    </recommendedName>
</protein>